<dbReference type="PROSITE" id="PS51819">
    <property type="entry name" value="VOC"/>
    <property type="match status" value="1"/>
</dbReference>
<name>A0A1I5VE25_9BACT</name>
<accession>A0A1I5VE25</accession>
<dbReference type="AlphaFoldDB" id="A0A1I5VE25"/>
<keyword evidence="3" id="KW-1185">Reference proteome</keyword>
<reference evidence="2 3" key="1">
    <citation type="submission" date="2016-10" db="EMBL/GenBank/DDBJ databases">
        <authorList>
            <person name="de Groot N.N."/>
        </authorList>
    </citation>
    <scope>NUCLEOTIDE SEQUENCE [LARGE SCALE GENOMIC DNA]</scope>
    <source>
        <strain evidence="3">E92,LMG 26720,CCM 7988</strain>
    </source>
</reference>
<dbReference type="SUPFAM" id="SSF54593">
    <property type="entry name" value="Glyoxalase/Bleomycin resistance protein/Dihydroxybiphenyl dioxygenase"/>
    <property type="match status" value="1"/>
</dbReference>
<dbReference type="InterPro" id="IPR029068">
    <property type="entry name" value="Glyas_Bleomycin-R_OHBP_Dase"/>
</dbReference>
<dbReference type="Pfam" id="PF00903">
    <property type="entry name" value="Glyoxalase"/>
    <property type="match status" value="1"/>
</dbReference>
<proteinExistence type="predicted"/>
<sequence>MEKLSSNTNALNWFEIPATDSARAKKFYESLFEIEMASSEMMGMEMTFFTSPEEENGKVSGALVKSQYHIPSTEGAVVYLNANPEIQKVIDRIEPNGGKVIMPKTKISDEIGYMAFFIDSEGNRVALHAGN</sequence>
<dbReference type="OrthoDB" id="9804235at2"/>
<organism evidence="2 3">
    <name type="scientific">Pseudarcicella hirudinis</name>
    <dbReference type="NCBI Taxonomy" id="1079859"/>
    <lineage>
        <taxon>Bacteria</taxon>
        <taxon>Pseudomonadati</taxon>
        <taxon>Bacteroidota</taxon>
        <taxon>Cytophagia</taxon>
        <taxon>Cytophagales</taxon>
        <taxon>Flectobacillaceae</taxon>
        <taxon>Pseudarcicella</taxon>
    </lineage>
</organism>
<dbReference type="EMBL" id="FOXH01000009">
    <property type="protein sequence ID" value="SFQ05641.1"/>
    <property type="molecule type" value="Genomic_DNA"/>
</dbReference>
<evidence type="ECO:0000313" key="2">
    <source>
        <dbReference type="EMBL" id="SFQ05641.1"/>
    </source>
</evidence>
<protein>
    <recommendedName>
        <fullName evidence="1">VOC domain-containing protein</fullName>
    </recommendedName>
</protein>
<dbReference type="CDD" id="cd07247">
    <property type="entry name" value="SgaA_N_like"/>
    <property type="match status" value="1"/>
</dbReference>
<dbReference type="Proteomes" id="UP000199306">
    <property type="component" value="Unassembled WGS sequence"/>
</dbReference>
<dbReference type="InterPro" id="IPR037523">
    <property type="entry name" value="VOC_core"/>
</dbReference>
<evidence type="ECO:0000313" key="3">
    <source>
        <dbReference type="Proteomes" id="UP000199306"/>
    </source>
</evidence>
<dbReference type="Gene3D" id="3.10.180.10">
    <property type="entry name" value="2,3-Dihydroxybiphenyl 1,2-Dioxygenase, domain 1"/>
    <property type="match status" value="1"/>
</dbReference>
<evidence type="ECO:0000259" key="1">
    <source>
        <dbReference type="PROSITE" id="PS51819"/>
    </source>
</evidence>
<gene>
    <name evidence="2" type="ORF">SAMN04515674_10957</name>
</gene>
<dbReference type="PANTHER" id="PTHR33993">
    <property type="entry name" value="GLYOXALASE-RELATED"/>
    <property type="match status" value="1"/>
</dbReference>
<dbReference type="RefSeq" id="WP_092018091.1">
    <property type="nucleotide sequence ID" value="NZ_FOXH01000009.1"/>
</dbReference>
<dbReference type="InterPro" id="IPR052164">
    <property type="entry name" value="Anthracycline_SecMetBiosynth"/>
</dbReference>
<dbReference type="InterPro" id="IPR004360">
    <property type="entry name" value="Glyas_Fos-R_dOase_dom"/>
</dbReference>
<feature type="domain" description="VOC" evidence="1">
    <location>
        <begin position="10"/>
        <end position="130"/>
    </location>
</feature>
<dbReference type="PANTHER" id="PTHR33993:SF2">
    <property type="entry name" value="VOC DOMAIN-CONTAINING PROTEIN"/>
    <property type="match status" value="1"/>
</dbReference>
<dbReference type="STRING" id="1079859.SAMN04515674_10957"/>